<keyword evidence="3" id="KW-1185">Reference proteome</keyword>
<dbReference type="GO" id="GO:0016757">
    <property type="term" value="F:glycosyltransferase activity"/>
    <property type="evidence" value="ECO:0007669"/>
    <property type="project" value="UniProtKB-KW"/>
</dbReference>
<feature type="domain" description="Phosphoribosyltransferase" evidence="1">
    <location>
        <begin position="30"/>
        <end position="187"/>
    </location>
</feature>
<dbReference type="RefSeq" id="WP_251836181.1">
    <property type="nucleotide sequence ID" value="NZ_JACSQG010000004.1"/>
</dbReference>
<evidence type="ECO:0000313" key="2">
    <source>
        <dbReference type="EMBL" id="MBD7977403.1"/>
    </source>
</evidence>
<dbReference type="SUPFAM" id="SSF53271">
    <property type="entry name" value="PRTase-like"/>
    <property type="match status" value="1"/>
</dbReference>
<accession>A0ABR8TNR4</accession>
<keyword evidence="2" id="KW-0328">Glycosyltransferase</keyword>
<dbReference type="Pfam" id="PF00156">
    <property type="entry name" value="Pribosyltran"/>
    <property type="match status" value="1"/>
</dbReference>
<comment type="caution">
    <text evidence="2">The sequence shown here is derived from an EMBL/GenBank/DDBJ whole genome shotgun (WGS) entry which is preliminary data.</text>
</comment>
<dbReference type="InterPro" id="IPR000836">
    <property type="entry name" value="PRTase_dom"/>
</dbReference>
<evidence type="ECO:0000313" key="3">
    <source>
        <dbReference type="Proteomes" id="UP000611945"/>
    </source>
</evidence>
<evidence type="ECO:0000259" key="1">
    <source>
        <dbReference type="Pfam" id="PF00156"/>
    </source>
</evidence>
<dbReference type="Gene3D" id="3.40.50.2020">
    <property type="match status" value="1"/>
</dbReference>
<dbReference type="CDD" id="cd06223">
    <property type="entry name" value="PRTases_typeI"/>
    <property type="match status" value="1"/>
</dbReference>
<reference evidence="2 3" key="1">
    <citation type="submission" date="2020-08" db="EMBL/GenBank/DDBJ databases">
        <title>A Genomic Blueprint of the Chicken Gut Microbiome.</title>
        <authorList>
            <person name="Gilroy R."/>
            <person name="Ravi A."/>
            <person name="Getino M."/>
            <person name="Pursley I."/>
            <person name="Horton D.L."/>
            <person name="Alikhan N.-F."/>
            <person name="Baker D."/>
            <person name="Gharbi K."/>
            <person name="Hall N."/>
            <person name="Watson M."/>
            <person name="Adriaenssens E.M."/>
            <person name="Foster-Nyarko E."/>
            <person name="Jarju S."/>
            <person name="Secka A."/>
            <person name="Antonio M."/>
            <person name="Oren A."/>
            <person name="Chaudhuri R."/>
            <person name="La Ragione R.M."/>
            <person name="Hildebrand F."/>
            <person name="Pallen M.J."/>
        </authorList>
    </citation>
    <scope>NUCLEOTIDE SEQUENCE [LARGE SCALE GENOMIC DNA]</scope>
    <source>
        <strain evidence="2 3">Sa2CUA2</strain>
    </source>
</reference>
<protein>
    <submittedName>
        <fullName evidence="2">Phosphoribosyltransferase</fullName>
    </submittedName>
</protein>
<organism evidence="2 3">
    <name type="scientific">Serpens gallinarum</name>
    <dbReference type="NCBI Taxonomy" id="2763075"/>
    <lineage>
        <taxon>Bacteria</taxon>
        <taxon>Pseudomonadati</taxon>
        <taxon>Pseudomonadota</taxon>
        <taxon>Gammaproteobacteria</taxon>
        <taxon>Pseudomonadales</taxon>
        <taxon>Pseudomonadaceae</taxon>
        <taxon>Pseudomonas</taxon>
    </lineage>
</organism>
<keyword evidence="2" id="KW-0808">Transferase</keyword>
<dbReference type="EMBL" id="JACSQG010000004">
    <property type="protein sequence ID" value="MBD7977403.1"/>
    <property type="molecule type" value="Genomic_DNA"/>
</dbReference>
<gene>
    <name evidence="2" type="ORF">H9642_09385</name>
</gene>
<proteinExistence type="predicted"/>
<dbReference type="InterPro" id="IPR029057">
    <property type="entry name" value="PRTase-like"/>
</dbReference>
<name>A0ABR8TNR4_9PSED</name>
<dbReference type="Gene3D" id="3.30.1310.20">
    <property type="entry name" value="PRTase-like"/>
    <property type="match status" value="1"/>
</dbReference>
<dbReference type="Proteomes" id="UP000611945">
    <property type="component" value="Unassembled WGS sequence"/>
</dbReference>
<sequence length="235" mass="25322">MTRYASLEIPIPDRVAAGQALVGLLDGHRERSDAIVLALPRGGVPVAYEIAMALNVRLDLMLVRKLGVPGHAELAMGAIASGGVRVLNRDVIRALRIGDEAVEAVADQEAHELLRRDQAYRAGRPVPALHDQWVVLVDDGIATGATMRAAVQAVRQQGAAHIVVAAPVAPPETLAQLRIEADEVVCPLAPDDLIAIGRWYRDFTQVPDQHVIELLQRAWQRECEQTAGGKSDASL</sequence>